<dbReference type="SUPFAM" id="SSF111369">
    <property type="entry name" value="HlyD-like secretion proteins"/>
    <property type="match status" value="1"/>
</dbReference>
<evidence type="ECO:0000259" key="8">
    <source>
        <dbReference type="Pfam" id="PF25917"/>
    </source>
</evidence>
<keyword evidence="4 6" id="KW-0175">Coiled coil</keyword>
<evidence type="ECO:0000256" key="3">
    <source>
        <dbReference type="ARBA" id="ARBA00022989"/>
    </source>
</evidence>
<evidence type="ECO:0000256" key="1">
    <source>
        <dbReference type="ARBA" id="ARBA00009477"/>
    </source>
</evidence>
<proteinExistence type="inferred from homology"/>
<evidence type="ECO:0000256" key="7">
    <source>
        <dbReference type="SAM" id="Phobius"/>
    </source>
</evidence>
<dbReference type="GO" id="GO:0016020">
    <property type="term" value="C:membrane"/>
    <property type="evidence" value="ECO:0007669"/>
    <property type="project" value="InterPro"/>
</dbReference>
<dbReference type="EMBL" id="CP040324">
    <property type="protein sequence ID" value="QHB28788.1"/>
    <property type="molecule type" value="Genomic_DNA"/>
</dbReference>
<dbReference type="Gene3D" id="1.10.287.470">
    <property type="entry name" value="Helix hairpin bin"/>
    <property type="match status" value="1"/>
</dbReference>
<dbReference type="Pfam" id="PF25963">
    <property type="entry name" value="Beta-barrel_AAEA"/>
    <property type="match status" value="1"/>
</dbReference>
<keyword evidence="2 7" id="KW-0812">Transmembrane</keyword>
<feature type="coiled-coil region" evidence="6">
    <location>
        <begin position="83"/>
        <end position="160"/>
    </location>
</feature>
<evidence type="ECO:0000259" key="9">
    <source>
        <dbReference type="Pfam" id="PF25963"/>
    </source>
</evidence>
<dbReference type="InterPro" id="IPR006143">
    <property type="entry name" value="RND_pump_MFP"/>
</dbReference>
<protein>
    <submittedName>
        <fullName evidence="10">Membrane protein</fullName>
    </submittedName>
</protein>
<gene>
    <name evidence="10" type="ORF">TCK1_3442</name>
</gene>
<evidence type="ECO:0000313" key="10">
    <source>
        <dbReference type="EMBL" id="QHB28788.1"/>
    </source>
</evidence>
<feature type="domain" description="Multidrug resistance protein MdtA-like barrel-sandwich hybrid" evidence="8">
    <location>
        <begin position="50"/>
        <end position="188"/>
    </location>
</feature>
<feature type="transmembrane region" description="Helical" evidence="7">
    <location>
        <begin position="12"/>
        <end position="35"/>
    </location>
</feature>
<dbReference type="NCBIfam" id="TIGR01730">
    <property type="entry name" value="RND_mfp"/>
    <property type="match status" value="1"/>
</dbReference>
<dbReference type="InterPro" id="IPR050393">
    <property type="entry name" value="MFP_Efflux_Pump"/>
</dbReference>
<feature type="domain" description="p-hydroxybenzoic acid efflux pump subunit AaeA-like beta-barrel" evidence="9">
    <location>
        <begin position="192"/>
        <end position="288"/>
    </location>
</feature>
<dbReference type="Pfam" id="PF25917">
    <property type="entry name" value="BSH_RND"/>
    <property type="match status" value="1"/>
</dbReference>
<evidence type="ECO:0000256" key="6">
    <source>
        <dbReference type="SAM" id="Coils"/>
    </source>
</evidence>
<dbReference type="Gene3D" id="2.40.50.100">
    <property type="match status" value="1"/>
</dbReference>
<dbReference type="Proteomes" id="UP000464593">
    <property type="component" value="Chromosome"/>
</dbReference>
<accession>A0AAE6RDC6</accession>
<comment type="similarity">
    <text evidence="1">Belongs to the membrane fusion protein (MFP) (TC 8.A.1) family.</text>
</comment>
<evidence type="ECO:0000256" key="4">
    <source>
        <dbReference type="ARBA" id="ARBA00023054"/>
    </source>
</evidence>
<dbReference type="PANTHER" id="PTHR30367:SF12">
    <property type="entry name" value="P-HYDROXYBENZOIC ACID EFFLUX PUMP SUBUNIT AAEA"/>
    <property type="match status" value="1"/>
</dbReference>
<dbReference type="RefSeq" id="WP_159266408.1">
    <property type="nucleotide sequence ID" value="NZ_CP040324.1"/>
</dbReference>
<dbReference type="PANTHER" id="PTHR30367">
    <property type="entry name" value="P-HYDROXYBENZOIC ACID EFFLUX PUMP SUBUNIT AAEA-RELATED"/>
    <property type="match status" value="1"/>
</dbReference>
<evidence type="ECO:0000256" key="2">
    <source>
        <dbReference type="ARBA" id="ARBA00022692"/>
    </source>
</evidence>
<keyword evidence="3 7" id="KW-1133">Transmembrane helix</keyword>
<organism evidence="10 11">
    <name type="scientific">Pseudomonas monteilii</name>
    <dbReference type="NCBI Taxonomy" id="76759"/>
    <lineage>
        <taxon>Bacteria</taxon>
        <taxon>Pseudomonadati</taxon>
        <taxon>Pseudomonadota</taxon>
        <taxon>Gammaproteobacteria</taxon>
        <taxon>Pseudomonadales</taxon>
        <taxon>Pseudomonadaceae</taxon>
        <taxon>Pseudomonas</taxon>
    </lineage>
</organism>
<dbReference type="InterPro" id="IPR058634">
    <property type="entry name" value="AaeA-lik-b-barrel"/>
</dbReference>
<sequence length="296" mass="32508">MSVFSNLSSRLLKTAGTLSVSALALAAAWYIYVYYTYAPQTRDGKVRADVVALAADVSGRVDEVSVRDNQRVRKGQLLFTVDKDRLSNALKTAEAVLAIAEAQNEAAQREQRRYRNLQGVVPPQALDQHVTAAKEAAARRQQAAADLERARIDLDRARVRAPVNGIVTNFSLRPGAYAMAGQPVMALVDEDSYYIAGYFEETKLARIRTGSLAKVQIMGETRPLSGHVESFSAGIEDRERSTSTGSMLANINPTFSWVRLAQRIPVRITLDEVPEGVHLIAGRTATIELEDMEMAQ</sequence>
<dbReference type="InterPro" id="IPR058625">
    <property type="entry name" value="MdtA-like_BSH"/>
</dbReference>
<evidence type="ECO:0000313" key="11">
    <source>
        <dbReference type="Proteomes" id="UP000464593"/>
    </source>
</evidence>
<dbReference type="GO" id="GO:0022857">
    <property type="term" value="F:transmembrane transporter activity"/>
    <property type="evidence" value="ECO:0007669"/>
    <property type="project" value="InterPro"/>
</dbReference>
<keyword evidence="5 7" id="KW-0472">Membrane</keyword>
<dbReference type="Gene3D" id="2.40.30.170">
    <property type="match status" value="1"/>
</dbReference>
<name>A0AAE6RDC6_9PSED</name>
<reference evidence="10 11" key="1">
    <citation type="submission" date="2019-05" db="EMBL/GenBank/DDBJ databases">
        <title>Complete genome sequence of Pseudomonas Pseudomonas resinovorans.</title>
        <authorList>
            <person name="Chen H.-P."/>
        </authorList>
    </citation>
    <scope>NUCLEOTIDE SEQUENCE [LARGE SCALE GENOMIC DNA]</scope>
    <source>
        <strain evidence="10 11">TCU-CK1</strain>
    </source>
</reference>
<dbReference type="AlphaFoldDB" id="A0AAE6RDC6"/>
<evidence type="ECO:0000256" key="5">
    <source>
        <dbReference type="ARBA" id="ARBA00023136"/>
    </source>
</evidence>